<dbReference type="Gene3D" id="2.60.120.620">
    <property type="entry name" value="q2cbj1_9rhob like domain"/>
    <property type="match status" value="1"/>
</dbReference>
<dbReference type="EMBL" id="NEXX01000001">
    <property type="protein sequence ID" value="OUY08441.1"/>
    <property type="molecule type" value="Genomic_DNA"/>
</dbReference>
<reference evidence="1 2" key="1">
    <citation type="submission" date="2017-05" db="EMBL/GenBank/DDBJ databases">
        <title>Acinetobacter populi ANC 5415 (= PBJ7), whole genome shotgun sequencing project.</title>
        <authorList>
            <person name="Nemec A."/>
            <person name="Radolfova-Krizova L."/>
        </authorList>
    </citation>
    <scope>NUCLEOTIDE SEQUENCE [LARGE SCALE GENOMIC DNA]</scope>
    <source>
        <strain evidence="1 2">PBJ7</strain>
    </source>
</reference>
<gene>
    <name evidence="1" type="ORF">CAP51_02145</name>
</gene>
<comment type="caution">
    <text evidence="1">The sequence shown here is derived from an EMBL/GenBank/DDBJ whole genome shotgun (WGS) entry which is preliminary data.</text>
</comment>
<dbReference type="Proteomes" id="UP000196536">
    <property type="component" value="Unassembled WGS sequence"/>
</dbReference>
<dbReference type="InterPro" id="IPR018724">
    <property type="entry name" value="2OG-Fe_dioxygenase"/>
</dbReference>
<dbReference type="OrthoDB" id="6681382at2"/>
<name>A0A1Z9Z1T4_9GAMM</name>
<keyword evidence="2" id="KW-1185">Reference proteome</keyword>
<dbReference type="GO" id="GO:0051213">
    <property type="term" value="F:dioxygenase activity"/>
    <property type="evidence" value="ECO:0007669"/>
    <property type="project" value="InterPro"/>
</dbReference>
<dbReference type="AlphaFoldDB" id="A0A1Z9Z1T4"/>
<accession>A0A1Z9Z1T4</accession>
<proteinExistence type="predicted"/>
<evidence type="ECO:0008006" key="3">
    <source>
        <dbReference type="Google" id="ProtNLM"/>
    </source>
</evidence>
<evidence type="ECO:0000313" key="1">
    <source>
        <dbReference type="EMBL" id="OUY08441.1"/>
    </source>
</evidence>
<organism evidence="1 2">
    <name type="scientific">Acinetobacter populi</name>
    <dbReference type="NCBI Taxonomy" id="1582270"/>
    <lineage>
        <taxon>Bacteria</taxon>
        <taxon>Pseudomonadati</taxon>
        <taxon>Pseudomonadota</taxon>
        <taxon>Gammaproteobacteria</taxon>
        <taxon>Moraxellales</taxon>
        <taxon>Moraxellaceae</taxon>
        <taxon>Acinetobacter</taxon>
    </lineage>
</organism>
<dbReference type="Pfam" id="PF10014">
    <property type="entry name" value="2OG-Fe_Oxy_2"/>
    <property type="match status" value="1"/>
</dbReference>
<sequence length="212" mass="24824">MLKLLELKDEFRLVPLETFDHLNEDKYLKAQDKFRFRAYSTGNLVNSILKWKEENSSFLQSKELNNYMGDVVRHFNQLPPRSKKYINIVIRSLFDSSTIPKANYEIGCHQIRIIATDKFNGYPAPEGFHRDGFDYIAIHCAQLNNVNGAISLVRSLDNKEKLYEHILLPSQIMVLNDNKVEHYITPITPKIPNKKAYRDIFVITFNKKEIFL</sequence>
<evidence type="ECO:0000313" key="2">
    <source>
        <dbReference type="Proteomes" id="UP000196536"/>
    </source>
</evidence>
<dbReference type="RefSeq" id="WP_087619109.1">
    <property type="nucleotide sequence ID" value="NZ_NEXX01000001.1"/>
</dbReference>
<protein>
    <recommendedName>
        <fullName evidence="3">2OG-Fe dioxygenase family protein</fullName>
    </recommendedName>
</protein>